<protein>
    <submittedName>
        <fullName evidence="2">Uncharacterized protein</fullName>
    </submittedName>
</protein>
<name>A0A401GJK6_9APHY</name>
<dbReference type="Proteomes" id="UP000287166">
    <property type="component" value="Unassembled WGS sequence"/>
</dbReference>
<dbReference type="InterPro" id="IPR029164">
    <property type="entry name" value="PIG-Y"/>
</dbReference>
<organism evidence="2 3">
    <name type="scientific">Sparassis crispa</name>
    <dbReference type="NCBI Taxonomy" id="139825"/>
    <lineage>
        <taxon>Eukaryota</taxon>
        <taxon>Fungi</taxon>
        <taxon>Dikarya</taxon>
        <taxon>Basidiomycota</taxon>
        <taxon>Agaricomycotina</taxon>
        <taxon>Agaricomycetes</taxon>
        <taxon>Polyporales</taxon>
        <taxon>Sparassidaceae</taxon>
        <taxon>Sparassis</taxon>
    </lineage>
</organism>
<sequence>MSDVRAEVTQVVRSRAGISTGPSHLPSLRTGYCILAFTVIVFFFGSYAIFFSAFSAPTGVTILDTLARDTHYKYFTILLVPTTVYFVIANWVGWQYYRNS</sequence>
<evidence type="ECO:0000256" key="1">
    <source>
        <dbReference type="SAM" id="Phobius"/>
    </source>
</evidence>
<feature type="transmembrane region" description="Helical" evidence="1">
    <location>
        <begin position="32"/>
        <end position="54"/>
    </location>
</feature>
<keyword evidence="1" id="KW-1133">Transmembrane helix</keyword>
<proteinExistence type="predicted"/>
<dbReference type="InParanoid" id="A0A401GJK6"/>
<reference evidence="2 3" key="1">
    <citation type="journal article" date="2018" name="Sci. Rep.">
        <title>Genome sequence of the cauliflower mushroom Sparassis crispa (Hanabiratake) and its association with beneficial usage.</title>
        <authorList>
            <person name="Kiyama R."/>
            <person name="Furutani Y."/>
            <person name="Kawaguchi K."/>
            <person name="Nakanishi T."/>
        </authorList>
    </citation>
    <scope>NUCLEOTIDE SEQUENCE [LARGE SCALE GENOMIC DNA]</scope>
</reference>
<dbReference type="EMBL" id="BFAD01000004">
    <property type="protein sequence ID" value="GBE82340.1"/>
    <property type="molecule type" value="Genomic_DNA"/>
</dbReference>
<dbReference type="OrthoDB" id="2157498at2759"/>
<keyword evidence="1" id="KW-0812">Transmembrane</keyword>
<dbReference type="GeneID" id="38779257"/>
<gene>
    <name evidence="2" type="ORF">SCP_0407240</name>
</gene>
<dbReference type="RefSeq" id="XP_027613253.1">
    <property type="nucleotide sequence ID" value="XM_027757452.1"/>
</dbReference>
<accession>A0A401GJK6</accession>
<evidence type="ECO:0000313" key="3">
    <source>
        <dbReference type="Proteomes" id="UP000287166"/>
    </source>
</evidence>
<keyword evidence="1" id="KW-0472">Membrane</keyword>
<keyword evidence="3" id="KW-1185">Reference proteome</keyword>
<comment type="caution">
    <text evidence="2">The sequence shown here is derived from an EMBL/GenBank/DDBJ whole genome shotgun (WGS) entry which is preliminary data.</text>
</comment>
<dbReference type="AlphaFoldDB" id="A0A401GJK6"/>
<evidence type="ECO:0000313" key="2">
    <source>
        <dbReference type="EMBL" id="GBE82340.1"/>
    </source>
</evidence>
<feature type="transmembrane region" description="Helical" evidence="1">
    <location>
        <begin position="74"/>
        <end position="94"/>
    </location>
</feature>
<dbReference type="Pfam" id="PF15159">
    <property type="entry name" value="PIG-Y"/>
    <property type="match status" value="1"/>
</dbReference>